<dbReference type="GO" id="GO:0046872">
    <property type="term" value="F:metal ion binding"/>
    <property type="evidence" value="ECO:0007669"/>
    <property type="project" value="UniProtKB-KW"/>
</dbReference>
<accession>A0A8C4QZG9</accession>
<dbReference type="Ensembl" id="ENSEBUT00000023465.1">
    <property type="protein sequence ID" value="ENSEBUP00000022888.1"/>
    <property type="gene ID" value="ENSEBUG00000014100.1"/>
</dbReference>
<dbReference type="NCBIfam" id="TIGR02727">
    <property type="entry name" value="MTHFS_bact"/>
    <property type="match status" value="1"/>
</dbReference>
<dbReference type="EC" id="6.3.3.2" evidence="5 7"/>
<dbReference type="GO" id="GO:0035999">
    <property type="term" value="P:tetrahydrofolate interconversion"/>
    <property type="evidence" value="ECO:0007669"/>
    <property type="project" value="TreeGrafter"/>
</dbReference>
<evidence type="ECO:0000256" key="6">
    <source>
        <dbReference type="PIRSR" id="PIRSR006806-1"/>
    </source>
</evidence>
<reference evidence="8" key="2">
    <citation type="submission" date="2025-09" db="UniProtKB">
        <authorList>
            <consortium name="Ensembl"/>
        </authorList>
    </citation>
    <scope>IDENTIFICATION</scope>
</reference>
<keyword evidence="9" id="KW-1185">Reference proteome</keyword>
<keyword evidence="7" id="KW-0479">Metal-binding</keyword>
<dbReference type="GO" id="GO:0005524">
    <property type="term" value="F:ATP binding"/>
    <property type="evidence" value="ECO:0007669"/>
    <property type="project" value="UniProtKB-KW"/>
</dbReference>
<evidence type="ECO:0000313" key="9">
    <source>
        <dbReference type="Proteomes" id="UP000694388"/>
    </source>
</evidence>
<dbReference type="PANTHER" id="PTHR23407">
    <property type="entry name" value="ATPASE INHIBITOR/5-FORMYLTETRAHYDROFOLATE CYCLO-LIGASE"/>
    <property type="match status" value="1"/>
</dbReference>
<evidence type="ECO:0000256" key="5">
    <source>
        <dbReference type="ARBA" id="ARBA00038966"/>
    </source>
</evidence>
<dbReference type="GO" id="GO:0005739">
    <property type="term" value="C:mitochondrion"/>
    <property type="evidence" value="ECO:0007669"/>
    <property type="project" value="TreeGrafter"/>
</dbReference>
<evidence type="ECO:0000256" key="1">
    <source>
        <dbReference type="ARBA" id="ARBA00010638"/>
    </source>
</evidence>
<feature type="binding site" evidence="6">
    <location>
        <position position="38"/>
    </location>
    <ligand>
        <name>substrate</name>
    </ligand>
</feature>
<dbReference type="InterPro" id="IPR037171">
    <property type="entry name" value="NagB/RpiA_transferase-like"/>
</dbReference>
<organism evidence="8 9">
    <name type="scientific">Eptatretus burgeri</name>
    <name type="common">Inshore hagfish</name>
    <dbReference type="NCBI Taxonomy" id="7764"/>
    <lineage>
        <taxon>Eukaryota</taxon>
        <taxon>Metazoa</taxon>
        <taxon>Chordata</taxon>
        <taxon>Craniata</taxon>
        <taxon>Vertebrata</taxon>
        <taxon>Cyclostomata</taxon>
        <taxon>Myxini</taxon>
        <taxon>Myxiniformes</taxon>
        <taxon>Myxinidae</taxon>
        <taxon>Eptatretinae</taxon>
        <taxon>Eptatretus</taxon>
    </lineage>
</organism>
<evidence type="ECO:0000256" key="2">
    <source>
        <dbReference type="ARBA" id="ARBA00022741"/>
    </source>
</evidence>
<keyword evidence="7" id="KW-0460">Magnesium</keyword>
<feature type="binding site" evidence="6">
    <location>
        <position position="33"/>
    </location>
    <ligand>
        <name>substrate</name>
    </ligand>
</feature>
<dbReference type="Pfam" id="PF01812">
    <property type="entry name" value="5-FTHF_cyc-lig"/>
    <property type="match status" value="1"/>
</dbReference>
<keyword evidence="3 6" id="KW-0067">ATP-binding</keyword>
<reference evidence="8" key="1">
    <citation type="submission" date="2025-08" db="UniProtKB">
        <authorList>
            <consortium name="Ensembl"/>
        </authorList>
    </citation>
    <scope>IDENTIFICATION</scope>
</reference>
<evidence type="ECO:0000313" key="8">
    <source>
        <dbReference type="Ensembl" id="ENSEBUP00000022888.1"/>
    </source>
</evidence>
<dbReference type="AlphaFoldDB" id="A0A8C4QZG9"/>
<keyword evidence="2 6" id="KW-0547">Nucleotide-binding</keyword>
<sequence length="203" mass="22632">MTTAERADQSALITEKLIKHPKFMCSKRISIYLSMPEEPSTWEILSSALRVGKACFVPRYASNRTHMDMLRVTSMEDVLGLPRTKWNIQQPAMVETDREDALQTGGLDLVLVPGLAFDSHGNRLGRGKGYYDTFLHRCRIPLPGALQTSSTESLGPYTIGLAFLEMLYPSVPVHEHDVEGDGSGGERKGRLKSGREHLLKMLC</sequence>
<dbReference type="PANTHER" id="PTHR23407:SF1">
    <property type="entry name" value="5-FORMYLTETRAHYDROFOLATE CYCLO-LIGASE"/>
    <property type="match status" value="1"/>
</dbReference>
<comment type="similarity">
    <text evidence="1 7">Belongs to the 5-formyltetrahydrofolate cyclo-ligase family.</text>
</comment>
<dbReference type="InterPro" id="IPR024185">
    <property type="entry name" value="FTHF_cligase-like_sf"/>
</dbReference>
<dbReference type="GO" id="GO:0030272">
    <property type="term" value="F:5-formyltetrahydrofolate cyclo-ligase activity"/>
    <property type="evidence" value="ECO:0007669"/>
    <property type="project" value="UniProtKB-EC"/>
</dbReference>
<evidence type="ECO:0000256" key="7">
    <source>
        <dbReference type="RuleBase" id="RU361279"/>
    </source>
</evidence>
<feature type="binding site" evidence="6">
    <location>
        <begin position="123"/>
        <end position="131"/>
    </location>
    <ligand>
        <name>ATP</name>
        <dbReference type="ChEBI" id="CHEBI:30616"/>
    </ligand>
</feature>
<name>A0A8C4QZG9_EPTBU</name>
<evidence type="ECO:0000256" key="3">
    <source>
        <dbReference type="ARBA" id="ARBA00022840"/>
    </source>
</evidence>
<comment type="cofactor">
    <cofactor evidence="7">
        <name>Mg(2+)</name>
        <dbReference type="ChEBI" id="CHEBI:18420"/>
    </cofactor>
</comment>
<protein>
    <recommendedName>
        <fullName evidence="5 7">5-formyltetrahydrofolate cyclo-ligase</fullName>
        <ecNumber evidence="5 7">6.3.3.2</ecNumber>
    </recommendedName>
</protein>
<dbReference type="GO" id="GO:0009396">
    <property type="term" value="P:folic acid-containing compound biosynthetic process"/>
    <property type="evidence" value="ECO:0007669"/>
    <property type="project" value="TreeGrafter"/>
</dbReference>
<dbReference type="GeneTree" id="ENSGT00390000017791"/>
<dbReference type="Proteomes" id="UP000694388">
    <property type="component" value="Unplaced"/>
</dbReference>
<comment type="catalytic activity">
    <reaction evidence="4 7">
        <text>(6S)-5-formyl-5,6,7,8-tetrahydrofolate + ATP = (6R)-5,10-methenyltetrahydrofolate + ADP + phosphate</text>
        <dbReference type="Rhea" id="RHEA:10488"/>
        <dbReference type="ChEBI" id="CHEBI:30616"/>
        <dbReference type="ChEBI" id="CHEBI:43474"/>
        <dbReference type="ChEBI" id="CHEBI:57455"/>
        <dbReference type="ChEBI" id="CHEBI:57457"/>
        <dbReference type="ChEBI" id="CHEBI:456216"/>
        <dbReference type="EC" id="6.3.3.2"/>
    </reaction>
</comment>
<dbReference type="InterPro" id="IPR002698">
    <property type="entry name" value="FTHF_cligase"/>
</dbReference>
<proteinExistence type="inferred from homology"/>
<dbReference type="PIRSF" id="PIRSF006806">
    <property type="entry name" value="FTHF_cligase"/>
    <property type="match status" value="1"/>
</dbReference>
<dbReference type="Gene3D" id="3.40.50.10420">
    <property type="entry name" value="NagB/RpiA/CoA transferase-like"/>
    <property type="match status" value="1"/>
</dbReference>
<evidence type="ECO:0000256" key="4">
    <source>
        <dbReference type="ARBA" id="ARBA00036539"/>
    </source>
</evidence>
<dbReference type="SUPFAM" id="SSF100950">
    <property type="entry name" value="NagB/RpiA/CoA transferase-like"/>
    <property type="match status" value="1"/>
</dbReference>